<reference evidence="9 10" key="1">
    <citation type="submission" date="2016-12" db="EMBL/GenBank/DDBJ databases">
        <title>The new phylogeny of genus Mycobacterium.</title>
        <authorList>
            <person name="Tortoli E."/>
            <person name="Trovato A."/>
            <person name="Cirillo D.M."/>
        </authorList>
    </citation>
    <scope>NUCLEOTIDE SEQUENCE [LARGE SCALE GENOMIC DNA]</scope>
    <source>
        <strain evidence="9 10">DSM 45130</strain>
    </source>
</reference>
<dbReference type="GO" id="GO:0005576">
    <property type="term" value="C:extracellular region"/>
    <property type="evidence" value="ECO:0007669"/>
    <property type="project" value="TreeGrafter"/>
</dbReference>
<comment type="pathway">
    <text evidence="1 7">Cell wall biogenesis; peptidoglycan biosynthesis.</text>
</comment>
<evidence type="ECO:0000256" key="4">
    <source>
        <dbReference type="ARBA" id="ARBA00022984"/>
    </source>
</evidence>
<dbReference type="CDD" id="cd13431">
    <property type="entry name" value="LDT_IgD_like_1"/>
    <property type="match status" value="1"/>
</dbReference>
<dbReference type="SUPFAM" id="SSF141523">
    <property type="entry name" value="L,D-transpeptidase catalytic domain-like"/>
    <property type="match status" value="1"/>
</dbReference>
<evidence type="ECO:0000313" key="9">
    <source>
        <dbReference type="EMBL" id="ORA65734.1"/>
    </source>
</evidence>
<dbReference type="Gene3D" id="2.40.440.10">
    <property type="entry name" value="L,D-transpeptidase catalytic domain-like"/>
    <property type="match status" value="1"/>
</dbReference>
<dbReference type="InterPro" id="IPR050979">
    <property type="entry name" value="LD-transpeptidase"/>
</dbReference>
<accession>A0A1X0CZZ0</accession>
<dbReference type="Proteomes" id="UP000192801">
    <property type="component" value="Unassembled WGS sequence"/>
</dbReference>
<keyword evidence="5" id="KW-0012">Acyltransferase</keyword>
<keyword evidence="6 7" id="KW-0961">Cell wall biogenesis/degradation</keyword>
<dbReference type="GO" id="GO:0071972">
    <property type="term" value="F:peptidoglycan L,D-transpeptidase activity"/>
    <property type="evidence" value="ECO:0007669"/>
    <property type="project" value="TreeGrafter"/>
</dbReference>
<evidence type="ECO:0000313" key="10">
    <source>
        <dbReference type="Proteomes" id="UP000192801"/>
    </source>
</evidence>
<evidence type="ECO:0000256" key="1">
    <source>
        <dbReference type="ARBA" id="ARBA00004752"/>
    </source>
</evidence>
<dbReference type="RefSeq" id="WP_083032986.1">
    <property type="nucleotide sequence ID" value="NZ_AP022618.1"/>
</dbReference>
<evidence type="ECO:0000256" key="7">
    <source>
        <dbReference type="PROSITE-ProRule" id="PRU01373"/>
    </source>
</evidence>
<dbReference type="GO" id="GO:0018104">
    <property type="term" value="P:peptidoglycan-protein cross-linking"/>
    <property type="evidence" value="ECO:0007669"/>
    <property type="project" value="TreeGrafter"/>
</dbReference>
<keyword evidence="10" id="KW-1185">Reference proteome</keyword>
<feature type="domain" description="L,D-TPase catalytic" evidence="8">
    <location>
        <begin position="124"/>
        <end position="263"/>
    </location>
</feature>
<dbReference type="STRING" id="444597.BST26_18260"/>
<dbReference type="GO" id="GO:0008360">
    <property type="term" value="P:regulation of cell shape"/>
    <property type="evidence" value="ECO:0007669"/>
    <property type="project" value="UniProtKB-UniRule"/>
</dbReference>
<dbReference type="AlphaFoldDB" id="A0A1X0CZZ0"/>
<evidence type="ECO:0000259" key="8">
    <source>
        <dbReference type="PROSITE" id="PS52029"/>
    </source>
</evidence>
<dbReference type="InterPro" id="IPR041280">
    <property type="entry name" value="Big_10"/>
</dbReference>
<evidence type="ECO:0000256" key="3">
    <source>
        <dbReference type="ARBA" id="ARBA00022960"/>
    </source>
</evidence>
<comment type="caution">
    <text evidence="9">The sequence shown here is derived from an EMBL/GenBank/DDBJ whole genome shotgun (WGS) entry which is preliminary data.</text>
</comment>
<protein>
    <recommendedName>
        <fullName evidence="8">L,D-TPase catalytic domain-containing protein</fullName>
    </recommendedName>
</protein>
<dbReference type="CDD" id="cd16913">
    <property type="entry name" value="YkuD_like"/>
    <property type="match status" value="1"/>
</dbReference>
<dbReference type="GO" id="GO:0016746">
    <property type="term" value="F:acyltransferase activity"/>
    <property type="evidence" value="ECO:0007669"/>
    <property type="project" value="UniProtKB-KW"/>
</dbReference>
<sequence>MRTNFRSVLAVGVVVATFTGGATSVDIAAVRLPLDSGITSIEPSGLTPVGIAHPVVVGFGAPVRDRAAAEAALHIESSPATTGRTEWLDDRTLSWQPDHFWPAHATVKLFVAGRKTEFQTGPAVVGVASISQHTFTVTVDGSSAGLPAPHHQVHAGEEGTLLASLGRPEYATPVGTYPVLAKDRSVTMDSSSVGIPVTEDDGYRMKVDYAVRISRRGLYVHSAPWAVASMGLDNVSHGCISLAPTEAEWYYNTVSVGDPVIVQE</sequence>
<feature type="active site" description="Proton donor/acceptor" evidence="7">
    <location>
        <position position="221"/>
    </location>
</feature>
<dbReference type="PROSITE" id="PS52029">
    <property type="entry name" value="LD_TPASE"/>
    <property type="match status" value="1"/>
</dbReference>
<dbReference type="Gene3D" id="2.60.40.3710">
    <property type="match status" value="1"/>
</dbReference>
<dbReference type="UniPathway" id="UPA00219"/>
<proteinExistence type="predicted"/>
<dbReference type="InterPro" id="IPR005490">
    <property type="entry name" value="LD_TPept_cat_dom"/>
</dbReference>
<keyword evidence="3 7" id="KW-0133">Cell shape</keyword>
<evidence type="ECO:0000256" key="5">
    <source>
        <dbReference type="ARBA" id="ARBA00023315"/>
    </source>
</evidence>
<dbReference type="OrthoDB" id="5242354at2"/>
<gene>
    <name evidence="9" type="ORF">BST26_18260</name>
</gene>
<dbReference type="GO" id="GO:0071555">
    <property type="term" value="P:cell wall organization"/>
    <property type="evidence" value="ECO:0007669"/>
    <property type="project" value="UniProtKB-UniRule"/>
</dbReference>
<dbReference type="EMBL" id="MVHS01000058">
    <property type="protein sequence ID" value="ORA65734.1"/>
    <property type="molecule type" value="Genomic_DNA"/>
</dbReference>
<feature type="active site" description="Nucleophile" evidence="7">
    <location>
        <position position="239"/>
    </location>
</feature>
<organism evidence="9 10">
    <name type="scientific">Mycolicibacterium insubricum</name>
    <dbReference type="NCBI Taxonomy" id="444597"/>
    <lineage>
        <taxon>Bacteria</taxon>
        <taxon>Bacillati</taxon>
        <taxon>Actinomycetota</taxon>
        <taxon>Actinomycetes</taxon>
        <taxon>Mycobacteriales</taxon>
        <taxon>Mycobacteriaceae</taxon>
        <taxon>Mycolicibacterium</taxon>
    </lineage>
</organism>
<evidence type="ECO:0000256" key="2">
    <source>
        <dbReference type="ARBA" id="ARBA00022679"/>
    </source>
</evidence>
<dbReference type="InterPro" id="IPR038063">
    <property type="entry name" value="Transpep_catalytic_dom"/>
</dbReference>
<dbReference type="PANTHER" id="PTHR30582:SF2">
    <property type="entry name" value="L,D-TRANSPEPTIDASE YCIB-RELATED"/>
    <property type="match status" value="1"/>
</dbReference>
<evidence type="ECO:0000256" key="6">
    <source>
        <dbReference type="ARBA" id="ARBA00023316"/>
    </source>
</evidence>
<dbReference type="Pfam" id="PF03734">
    <property type="entry name" value="YkuD"/>
    <property type="match status" value="1"/>
</dbReference>
<name>A0A1X0CZZ0_9MYCO</name>
<dbReference type="PANTHER" id="PTHR30582">
    <property type="entry name" value="L,D-TRANSPEPTIDASE"/>
    <property type="match status" value="1"/>
</dbReference>
<keyword evidence="4 7" id="KW-0573">Peptidoglycan synthesis</keyword>
<dbReference type="Pfam" id="PF17964">
    <property type="entry name" value="Big_10"/>
    <property type="match status" value="1"/>
</dbReference>
<keyword evidence="2" id="KW-0808">Transferase</keyword>